<name>A0A061E5H8_THECC</name>
<organism evidence="1 2">
    <name type="scientific">Theobroma cacao</name>
    <name type="common">Cacao</name>
    <name type="synonym">Cocoa</name>
    <dbReference type="NCBI Taxonomy" id="3641"/>
    <lineage>
        <taxon>Eukaryota</taxon>
        <taxon>Viridiplantae</taxon>
        <taxon>Streptophyta</taxon>
        <taxon>Embryophyta</taxon>
        <taxon>Tracheophyta</taxon>
        <taxon>Spermatophyta</taxon>
        <taxon>Magnoliopsida</taxon>
        <taxon>eudicotyledons</taxon>
        <taxon>Gunneridae</taxon>
        <taxon>Pentapetalae</taxon>
        <taxon>rosids</taxon>
        <taxon>malvids</taxon>
        <taxon>Malvales</taxon>
        <taxon>Malvaceae</taxon>
        <taxon>Byttnerioideae</taxon>
        <taxon>Theobroma</taxon>
    </lineage>
</organism>
<reference evidence="1 2" key="1">
    <citation type="journal article" date="2013" name="Genome Biol.">
        <title>The genome sequence of the most widely cultivated cacao type and its use to identify candidate genes regulating pod color.</title>
        <authorList>
            <person name="Motamayor J.C."/>
            <person name="Mockaitis K."/>
            <person name="Schmutz J."/>
            <person name="Haiminen N."/>
            <person name="Iii D.L."/>
            <person name="Cornejo O."/>
            <person name="Findley S.D."/>
            <person name="Zheng P."/>
            <person name="Utro F."/>
            <person name="Royaert S."/>
            <person name="Saski C."/>
            <person name="Jenkins J."/>
            <person name="Podicheti R."/>
            <person name="Zhao M."/>
            <person name="Scheffler B.E."/>
            <person name="Stack J.C."/>
            <person name="Feltus F.A."/>
            <person name="Mustiga G.M."/>
            <person name="Amores F."/>
            <person name="Phillips W."/>
            <person name="Marelli J.P."/>
            <person name="May G.D."/>
            <person name="Shapiro H."/>
            <person name="Ma J."/>
            <person name="Bustamante C.D."/>
            <person name="Schnell R.J."/>
            <person name="Main D."/>
            <person name="Gilbert D."/>
            <person name="Parida L."/>
            <person name="Kuhn D.N."/>
        </authorList>
    </citation>
    <scope>NUCLEOTIDE SEQUENCE [LARGE SCALE GENOMIC DNA]</scope>
    <source>
        <strain evidence="2">cv. Matina 1-6</strain>
    </source>
</reference>
<sequence length="210" mass="23744">MRNSWNLWIYLEDLCKQMVLIKSYKLNNICGSWAKLVRVKKWHRESCAVPESSKAHYALYCSTSAPSLALGPKGTQTMDEMTKGDMERTWTSGPTKIAYMCDDSPERRKNLRLELKKETLVCLSQPTNPTISTSRAPLGHIDQSPGSHFHCNSYPVSVPPRNRLKGSDTWKGKDPTFLPIPMSFLCYQALAATLHRFCPFDWPPVGPIAP</sequence>
<keyword evidence="2" id="KW-1185">Reference proteome</keyword>
<dbReference type="Proteomes" id="UP000026915">
    <property type="component" value="Chromosome 2"/>
</dbReference>
<gene>
    <name evidence="1" type="ORF">TCM_009968</name>
</gene>
<dbReference type="AlphaFoldDB" id="A0A061E5H8"/>
<dbReference type="HOGENOM" id="CLU_1312085_0_0_1"/>
<evidence type="ECO:0000313" key="1">
    <source>
        <dbReference type="EMBL" id="EOY00206.1"/>
    </source>
</evidence>
<evidence type="ECO:0000313" key="2">
    <source>
        <dbReference type="Proteomes" id="UP000026915"/>
    </source>
</evidence>
<protein>
    <submittedName>
        <fullName evidence="1">Uncharacterized protein</fullName>
    </submittedName>
</protein>
<dbReference type="InParanoid" id="A0A061E5H8"/>
<accession>A0A061E5H8</accession>
<proteinExistence type="predicted"/>
<dbReference type="Gramene" id="EOY00206">
    <property type="protein sequence ID" value="EOY00206"/>
    <property type="gene ID" value="TCM_009968"/>
</dbReference>
<dbReference type="EMBL" id="CM001880">
    <property type="protein sequence ID" value="EOY00206.1"/>
    <property type="molecule type" value="Genomic_DNA"/>
</dbReference>